<dbReference type="PANTHER" id="PTHR47235:SF1">
    <property type="entry name" value="BLR6548 PROTEIN"/>
    <property type="match status" value="1"/>
</dbReference>
<dbReference type="PANTHER" id="PTHR47235">
    <property type="entry name" value="BLR6548 PROTEIN"/>
    <property type="match status" value="1"/>
</dbReference>
<proteinExistence type="inferred from homology"/>
<dbReference type="Pfam" id="PF13458">
    <property type="entry name" value="Peripla_BP_6"/>
    <property type="match status" value="1"/>
</dbReference>
<feature type="region of interest" description="Disordered" evidence="3">
    <location>
        <begin position="67"/>
        <end position="127"/>
    </location>
</feature>
<evidence type="ECO:0000259" key="4">
    <source>
        <dbReference type="Pfam" id="PF13458"/>
    </source>
</evidence>
<gene>
    <name evidence="5" type="ORF">GCM10009547_01240</name>
</gene>
<feature type="compositionally biased region" description="Low complexity" evidence="3">
    <location>
        <begin position="67"/>
        <end position="103"/>
    </location>
</feature>
<evidence type="ECO:0000256" key="2">
    <source>
        <dbReference type="ARBA" id="ARBA00022729"/>
    </source>
</evidence>
<feature type="compositionally biased region" description="Gly residues" evidence="3">
    <location>
        <begin position="104"/>
        <end position="119"/>
    </location>
</feature>
<dbReference type="InterPro" id="IPR028081">
    <property type="entry name" value="Leu-bd"/>
</dbReference>
<feature type="domain" description="Leucine-binding protein" evidence="4">
    <location>
        <begin position="133"/>
        <end position="483"/>
    </location>
</feature>
<keyword evidence="2" id="KW-0732">Signal</keyword>
<dbReference type="Gene3D" id="3.40.50.2300">
    <property type="match status" value="2"/>
</dbReference>
<dbReference type="Proteomes" id="UP001500957">
    <property type="component" value="Unassembled WGS sequence"/>
</dbReference>
<dbReference type="RefSeq" id="WP_344600497.1">
    <property type="nucleotide sequence ID" value="NZ_BAAAHE010000002.1"/>
</dbReference>
<dbReference type="SUPFAM" id="SSF53822">
    <property type="entry name" value="Periplasmic binding protein-like I"/>
    <property type="match status" value="1"/>
</dbReference>
<evidence type="ECO:0000256" key="3">
    <source>
        <dbReference type="SAM" id="MobiDB-lite"/>
    </source>
</evidence>
<sequence length="501" mass="51326">MTSTAKFVAALTATTLLMTACGNRLEETELMQAQRGEVAGAVANAGSDQTGGVVAGAVPGAVDTPTGTSNAAAGAAPAATTAPGAGSAGMPASGAGTTNPGTTNPGGGKPGQNKGGGTSGATSPAACTGSSSTIHIASIGQQSGVIGAVVQDGPRTVAAWAAMINANGGLNCHPIKYTIADDGGDPAKHQALVQQLVEQQGVSAFVYTVAPITGGASKDYLTKKRIPTIGSTTTESWFYESPMYFPQATSGPDIFEATFASVAGVAAPKKKIATISCIEAALCSGVYALAEQFTERHGLELTYRGQVSITQPDYTASCQNAKTSGAEVFYVGTDTASLQRVGRSCQSIGYKPVFATTHVVGAPYLVKDATMEGLIVSQSVIPWFATQNPEVKRYQDTLARYAPGIAPSAASIMGWVAAQVFAKGLSGAPTTNLTQQQASQALLEGLWKIKDDDFNGTTAPLTFKKDQIAAKRLCYWSVQIKGGKFISPDNFKRNCAAPRAS</sequence>
<reference evidence="6" key="1">
    <citation type="journal article" date="2019" name="Int. J. Syst. Evol. Microbiol.">
        <title>The Global Catalogue of Microorganisms (GCM) 10K type strain sequencing project: providing services to taxonomists for standard genome sequencing and annotation.</title>
        <authorList>
            <consortium name="The Broad Institute Genomics Platform"/>
            <consortium name="The Broad Institute Genome Sequencing Center for Infectious Disease"/>
            <person name="Wu L."/>
            <person name="Ma J."/>
        </authorList>
    </citation>
    <scope>NUCLEOTIDE SEQUENCE [LARGE SCALE GENOMIC DNA]</scope>
    <source>
        <strain evidence="6">JCM 10671</strain>
    </source>
</reference>
<dbReference type="EMBL" id="BAAAHE010000002">
    <property type="protein sequence ID" value="GAA0603425.1"/>
    <property type="molecule type" value="Genomic_DNA"/>
</dbReference>
<accession>A0ABP3R5H7</accession>
<comment type="similarity">
    <text evidence="1">Belongs to the leucine-binding protein family.</text>
</comment>
<comment type="caution">
    <text evidence="5">The sequence shown here is derived from an EMBL/GenBank/DDBJ whole genome shotgun (WGS) entry which is preliminary data.</text>
</comment>
<evidence type="ECO:0000313" key="6">
    <source>
        <dbReference type="Proteomes" id="UP001500957"/>
    </source>
</evidence>
<keyword evidence="6" id="KW-1185">Reference proteome</keyword>
<evidence type="ECO:0000256" key="1">
    <source>
        <dbReference type="ARBA" id="ARBA00010062"/>
    </source>
</evidence>
<organism evidence="5 6">
    <name type="scientific">Sporichthya brevicatena</name>
    <dbReference type="NCBI Taxonomy" id="171442"/>
    <lineage>
        <taxon>Bacteria</taxon>
        <taxon>Bacillati</taxon>
        <taxon>Actinomycetota</taxon>
        <taxon>Actinomycetes</taxon>
        <taxon>Sporichthyales</taxon>
        <taxon>Sporichthyaceae</taxon>
        <taxon>Sporichthya</taxon>
    </lineage>
</organism>
<evidence type="ECO:0000313" key="5">
    <source>
        <dbReference type="EMBL" id="GAA0603425.1"/>
    </source>
</evidence>
<protein>
    <recommendedName>
        <fullName evidence="4">Leucine-binding protein domain-containing protein</fullName>
    </recommendedName>
</protein>
<name>A0ABP3R5H7_9ACTN</name>
<dbReference type="InterPro" id="IPR028082">
    <property type="entry name" value="Peripla_BP_I"/>
</dbReference>
<dbReference type="PROSITE" id="PS51257">
    <property type="entry name" value="PROKAR_LIPOPROTEIN"/>
    <property type="match status" value="1"/>
</dbReference>